<gene>
    <name evidence="6" type="ORF">C7I36_03640</name>
</gene>
<evidence type="ECO:0000256" key="4">
    <source>
        <dbReference type="ARBA" id="ARBA00023163"/>
    </source>
</evidence>
<dbReference type="Proteomes" id="UP000242181">
    <property type="component" value="Unassembled WGS sequence"/>
</dbReference>
<evidence type="ECO:0000256" key="2">
    <source>
        <dbReference type="ARBA" id="ARBA00023015"/>
    </source>
</evidence>
<dbReference type="Gene3D" id="3.40.190.290">
    <property type="match status" value="1"/>
</dbReference>
<dbReference type="SUPFAM" id="SSF53850">
    <property type="entry name" value="Periplasmic binding protein-like II"/>
    <property type="match status" value="1"/>
</dbReference>
<dbReference type="AlphaFoldDB" id="A0A2P7R6K7"/>
<evidence type="ECO:0000259" key="5">
    <source>
        <dbReference type="PROSITE" id="PS50931"/>
    </source>
</evidence>
<keyword evidence="4" id="KW-0804">Transcription</keyword>
<dbReference type="Pfam" id="PF00126">
    <property type="entry name" value="HTH_1"/>
    <property type="match status" value="1"/>
</dbReference>
<dbReference type="InterPro" id="IPR000847">
    <property type="entry name" value="LysR_HTH_N"/>
</dbReference>
<dbReference type="PROSITE" id="PS50931">
    <property type="entry name" value="HTH_LYSR"/>
    <property type="match status" value="1"/>
</dbReference>
<organism evidence="6 7">
    <name type="scientific">Zobellella taiwanensis</name>
    <dbReference type="NCBI Taxonomy" id="347535"/>
    <lineage>
        <taxon>Bacteria</taxon>
        <taxon>Pseudomonadati</taxon>
        <taxon>Pseudomonadota</taxon>
        <taxon>Gammaproteobacteria</taxon>
        <taxon>Aeromonadales</taxon>
        <taxon>Aeromonadaceae</taxon>
        <taxon>Zobellella</taxon>
    </lineage>
</organism>
<dbReference type="GO" id="GO:0003700">
    <property type="term" value="F:DNA-binding transcription factor activity"/>
    <property type="evidence" value="ECO:0007669"/>
    <property type="project" value="InterPro"/>
</dbReference>
<dbReference type="Pfam" id="PF03466">
    <property type="entry name" value="LysR_substrate"/>
    <property type="match status" value="1"/>
</dbReference>
<reference evidence="6 7" key="1">
    <citation type="submission" date="2018-03" db="EMBL/GenBank/DDBJ databases">
        <title>The draft genome of Zobellella taiwanensis JCM 13381.</title>
        <authorList>
            <person name="Liu L."/>
            <person name="Li L."/>
            <person name="Wang T."/>
            <person name="Zhang X."/>
            <person name="Liang L."/>
        </authorList>
    </citation>
    <scope>NUCLEOTIDE SEQUENCE [LARGE SCALE GENOMIC DNA]</scope>
    <source>
        <strain evidence="6 7">JCM 13381</strain>
    </source>
</reference>
<dbReference type="SUPFAM" id="SSF46785">
    <property type="entry name" value="Winged helix' DNA-binding domain"/>
    <property type="match status" value="1"/>
</dbReference>
<keyword evidence="3" id="KW-0238">DNA-binding</keyword>
<feature type="domain" description="HTH lysR-type" evidence="5">
    <location>
        <begin position="12"/>
        <end position="69"/>
    </location>
</feature>
<comment type="similarity">
    <text evidence="1">Belongs to the LysR transcriptional regulatory family.</text>
</comment>
<keyword evidence="7" id="KW-1185">Reference proteome</keyword>
<dbReference type="OrthoDB" id="9814165at2"/>
<dbReference type="PANTHER" id="PTHR30419:SF8">
    <property type="entry name" value="NITROGEN ASSIMILATION TRANSCRIPTIONAL ACTIVATOR-RELATED"/>
    <property type="match status" value="1"/>
</dbReference>
<evidence type="ECO:0000256" key="3">
    <source>
        <dbReference type="ARBA" id="ARBA00023125"/>
    </source>
</evidence>
<proteinExistence type="inferred from homology"/>
<dbReference type="RefSeq" id="WP_094040413.1">
    <property type="nucleotide sequence ID" value="NZ_PXYH01000004.1"/>
</dbReference>
<dbReference type="Gene3D" id="1.10.10.10">
    <property type="entry name" value="Winged helix-like DNA-binding domain superfamily/Winged helix DNA-binding domain"/>
    <property type="match status" value="1"/>
</dbReference>
<dbReference type="InterPro" id="IPR005119">
    <property type="entry name" value="LysR_subst-bd"/>
</dbReference>
<name>A0A2P7R6K7_9GAMM</name>
<evidence type="ECO:0000313" key="7">
    <source>
        <dbReference type="Proteomes" id="UP000242181"/>
    </source>
</evidence>
<sequence length="318" mass="34931">MLPSLTSILSRLRLKHMQLLVAIEDHGSLHKAARAISISQPGATKVLQEIEVSIGMLLFERTSKGIVANEAGRCVTRYSRLICNDIAHMREEITGLIEGAGGHIAVGAVMGAMPLLTKAVHELRKEQPSLSIEIFEDNSGNLMNQLAQGRLDLALCRPAMGHKLSATDSLPLSDEPIAVVTHIQHPLARIKRLNFSKLASYPWIFYTANMPMRRAIERELQQSGLEPIQPSLETASAVATIMLLQQDPSLVAALPEDVARFFAQNQLVALLDIDITPSMGDCNIVKRQDAQLTPAAHLLISRLYLNIGKTYDPDNWQG</sequence>
<accession>A0A2P7R6K7</accession>
<evidence type="ECO:0000313" key="6">
    <source>
        <dbReference type="EMBL" id="PSJ45827.1"/>
    </source>
</evidence>
<dbReference type="PANTHER" id="PTHR30419">
    <property type="entry name" value="HTH-TYPE TRANSCRIPTIONAL REGULATOR YBHD"/>
    <property type="match status" value="1"/>
</dbReference>
<dbReference type="InterPro" id="IPR036390">
    <property type="entry name" value="WH_DNA-bd_sf"/>
</dbReference>
<dbReference type="GO" id="GO:0003677">
    <property type="term" value="F:DNA binding"/>
    <property type="evidence" value="ECO:0007669"/>
    <property type="project" value="UniProtKB-KW"/>
</dbReference>
<evidence type="ECO:0000256" key="1">
    <source>
        <dbReference type="ARBA" id="ARBA00009437"/>
    </source>
</evidence>
<protein>
    <submittedName>
        <fullName evidence="6">LysR family transcriptional regulator</fullName>
    </submittedName>
</protein>
<dbReference type="InterPro" id="IPR050950">
    <property type="entry name" value="HTH-type_LysR_regulators"/>
</dbReference>
<keyword evidence="2" id="KW-0805">Transcription regulation</keyword>
<comment type="caution">
    <text evidence="6">The sequence shown here is derived from an EMBL/GenBank/DDBJ whole genome shotgun (WGS) entry which is preliminary data.</text>
</comment>
<dbReference type="EMBL" id="PXYH01000004">
    <property type="protein sequence ID" value="PSJ45827.1"/>
    <property type="molecule type" value="Genomic_DNA"/>
</dbReference>
<dbReference type="GO" id="GO:0005829">
    <property type="term" value="C:cytosol"/>
    <property type="evidence" value="ECO:0007669"/>
    <property type="project" value="TreeGrafter"/>
</dbReference>
<dbReference type="InterPro" id="IPR036388">
    <property type="entry name" value="WH-like_DNA-bd_sf"/>
</dbReference>